<gene>
    <name evidence="7" type="ORF">ABV408_10180</name>
</gene>
<evidence type="ECO:0000256" key="5">
    <source>
        <dbReference type="ARBA" id="ARBA00072139"/>
    </source>
</evidence>
<evidence type="ECO:0000313" key="7">
    <source>
        <dbReference type="EMBL" id="XCJ77825.1"/>
    </source>
</evidence>
<evidence type="ECO:0000256" key="3">
    <source>
        <dbReference type="ARBA" id="ARBA00039118"/>
    </source>
</evidence>
<dbReference type="GO" id="GO:0050152">
    <property type="term" value="F:omega-amidase activity"/>
    <property type="evidence" value="ECO:0007669"/>
    <property type="project" value="UniProtKB-EC"/>
</dbReference>
<evidence type="ECO:0000256" key="1">
    <source>
        <dbReference type="ARBA" id="ARBA00010613"/>
    </source>
</evidence>
<sequence length="278" mass="30996">MSDLRVTLIQTELQWEDPAANRALLEARMGALDSTQTDLIVLPEMFATGFSMNAAALAEPAESSASLAWLEQQARARGCAITGSLAINEGGCAYNRMVWAEPGGRTLTYDKRHLFRMGEEPRYYAAGGRRRVVEYRGFRILLAVCYDLRFPVWLRQQPPHDEAFEYDLLLCVANWPAPRRRPWRTLLQARAVENLSYVVGVNRIGEDGNGLAYSGDSLAVDFKGDPLVDHPPETPFVETVTLSAAALSSFRDTFPAWRDADAFALTDFDDDLQSKDGQ</sequence>
<dbReference type="SUPFAM" id="SSF56317">
    <property type="entry name" value="Carbon-nitrogen hydrolase"/>
    <property type="match status" value="1"/>
</dbReference>
<dbReference type="InterPro" id="IPR003010">
    <property type="entry name" value="C-N_Hydrolase"/>
</dbReference>
<keyword evidence="2" id="KW-0378">Hydrolase</keyword>
<dbReference type="EMBL" id="CP159578">
    <property type="protein sequence ID" value="XCJ77825.1"/>
    <property type="molecule type" value="Genomic_DNA"/>
</dbReference>
<dbReference type="FunFam" id="3.60.110.10:FF:000004">
    <property type="entry name" value="Carbon-nitrogen hydrolase"/>
    <property type="match status" value="1"/>
</dbReference>
<dbReference type="Gene3D" id="3.60.110.10">
    <property type="entry name" value="Carbon-nitrogen hydrolase"/>
    <property type="match status" value="1"/>
</dbReference>
<evidence type="ECO:0000256" key="2">
    <source>
        <dbReference type="ARBA" id="ARBA00022801"/>
    </source>
</evidence>
<name>A0AB74UB26_9GAMM</name>
<comment type="similarity">
    <text evidence="1">Belongs to the carbon-nitrogen hydrolase superfamily. NIT1/NIT2 family.</text>
</comment>
<dbReference type="PANTHER" id="PTHR47799">
    <property type="entry name" value="OMEGA-AMIDASE YAFV"/>
    <property type="match status" value="1"/>
</dbReference>
<dbReference type="GO" id="GO:0106008">
    <property type="term" value="F:2-oxoglutaramate amidase activity"/>
    <property type="evidence" value="ECO:0007669"/>
    <property type="project" value="TreeGrafter"/>
</dbReference>
<dbReference type="NCBIfam" id="NF007757">
    <property type="entry name" value="PRK10438.1"/>
    <property type="match status" value="1"/>
</dbReference>
<dbReference type="CDD" id="cd07575">
    <property type="entry name" value="Xc-1258_like"/>
    <property type="match status" value="1"/>
</dbReference>
<dbReference type="RefSeq" id="WP_353978865.1">
    <property type="nucleotide sequence ID" value="NZ_CP159578.1"/>
</dbReference>
<comment type="catalytic activity">
    <reaction evidence="4">
        <text>a monoamide of a dicarboxylate + H2O = a dicarboxylate + NH4(+)</text>
        <dbReference type="Rhea" id="RHEA:11716"/>
        <dbReference type="ChEBI" id="CHEBI:15377"/>
        <dbReference type="ChEBI" id="CHEBI:28938"/>
        <dbReference type="ChEBI" id="CHEBI:28965"/>
        <dbReference type="ChEBI" id="CHEBI:77450"/>
        <dbReference type="EC" id="3.5.1.3"/>
    </reaction>
</comment>
<dbReference type="AlphaFoldDB" id="A0AB74UB26"/>
<accession>A0AB74UB26</accession>
<dbReference type="Pfam" id="PF00795">
    <property type="entry name" value="CN_hydrolase"/>
    <property type="match status" value="1"/>
</dbReference>
<organism evidence="7">
    <name type="scientific">Salinicola endophyticus</name>
    <dbReference type="NCBI Taxonomy" id="1949083"/>
    <lineage>
        <taxon>Bacteria</taxon>
        <taxon>Pseudomonadati</taxon>
        <taxon>Pseudomonadota</taxon>
        <taxon>Gammaproteobacteria</taxon>
        <taxon>Oceanospirillales</taxon>
        <taxon>Halomonadaceae</taxon>
        <taxon>Salinicola</taxon>
    </lineage>
</organism>
<protein>
    <recommendedName>
        <fullName evidence="5">Omega-amidase YafV</fullName>
        <ecNumber evidence="3">3.5.1.3</ecNumber>
    </recommendedName>
</protein>
<dbReference type="EC" id="3.5.1.3" evidence="3"/>
<dbReference type="PANTHER" id="PTHR47799:SF1">
    <property type="entry name" value="OMEGA-AMIDASE YAFV"/>
    <property type="match status" value="1"/>
</dbReference>
<dbReference type="InterPro" id="IPR036526">
    <property type="entry name" value="C-N_Hydrolase_sf"/>
</dbReference>
<dbReference type="InterPro" id="IPR052737">
    <property type="entry name" value="Omega-amidase_YafV"/>
</dbReference>
<dbReference type="PROSITE" id="PS50263">
    <property type="entry name" value="CN_HYDROLASE"/>
    <property type="match status" value="1"/>
</dbReference>
<feature type="domain" description="CN hydrolase" evidence="6">
    <location>
        <begin position="4"/>
        <end position="249"/>
    </location>
</feature>
<reference evidence="7" key="1">
    <citation type="submission" date="2024-06" db="EMBL/GenBank/DDBJ databases">
        <title>Complete genome of Salinicola endophyticus HNIBRBA4755.</title>
        <authorList>
            <person name="Shin S.Y."/>
            <person name="Kang H."/>
            <person name="Song J."/>
        </authorList>
    </citation>
    <scope>NUCLEOTIDE SEQUENCE</scope>
    <source>
        <strain evidence="7">HNIBRBA4755</strain>
    </source>
</reference>
<evidence type="ECO:0000259" key="6">
    <source>
        <dbReference type="PROSITE" id="PS50263"/>
    </source>
</evidence>
<evidence type="ECO:0000256" key="4">
    <source>
        <dbReference type="ARBA" id="ARBA00052904"/>
    </source>
</evidence>
<proteinExistence type="inferred from homology"/>